<dbReference type="AlphaFoldDB" id="A0A0F9UD00"/>
<protein>
    <submittedName>
        <fullName evidence="1">Uncharacterized protein</fullName>
    </submittedName>
</protein>
<reference evidence="1" key="1">
    <citation type="journal article" date="2015" name="Nature">
        <title>Complex archaea that bridge the gap between prokaryotes and eukaryotes.</title>
        <authorList>
            <person name="Spang A."/>
            <person name="Saw J.H."/>
            <person name="Jorgensen S.L."/>
            <person name="Zaremba-Niedzwiedzka K."/>
            <person name="Martijn J."/>
            <person name="Lind A.E."/>
            <person name="van Eijk R."/>
            <person name="Schleper C."/>
            <person name="Guy L."/>
            <person name="Ettema T.J."/>
        </authorList>
    </citation>
    <scope>NUCLEOTIDE SEQUENCE</scope>
</reference>
<evidence type="ECO:0000313" key="1">
    <source>
        <dbReference type="EMBL" id="KKN89534.1"/>
    </source>
</evidence>
<proteinExistence type="predicted"/>
<accession>A0A0F9UD00</accession>
<gene>
    <name evidence="1" type="ORF">LCGC14_0236660</name>
</gene>
<name>A0A0F9UD00_9ZZZZ</name>
<sequence length="208" mass="23894">MNEAFDLFGEKVEVKTTKPQAKQTAKETRKLDRRSIWSGGGYLAAIDGEDDDISLIGTECFTENATIERLEQALHMAPLIKNGVWSYSGTFWDYRITKPVYGDRKFGPFGSILRESTHILVKASAYQVLEQCYTCPESWLPKNAGWLFCKRLRMARPDEDPYELLKAFVAVISQQDFLDASRTGDTLRRVIKRERMRSQRAAERKARD</sequence>
<dbReference type="EMBL" id="LAZR01000117">
    <property type="protein sequence ID" value="KKN89534.1"/>
    <property type="molecule type" value="Genomic_DNA"/>
</dbReference>
<comment type="caution">
    <text evidence="1">The sequence shown here is derived from an EMBL/GenBank/DDBJ whole genome shotgun (WGS) entry which is preliminary data.</text>
</comment>
<organism evidence="1">
    <name type="scientific">marine sediment metagenome</name>
    <dbReference type="NCBI Taxonomy" id="412755"/>
    <lineage>
        <taxon>unclassified sequences</taxon>
        <taxon>metagenomes</taxon>
        <taxon>ecological metagenomes</taxon>
    </lineage>
</organism>